<keyword evidence="2" id="KW-0732">Signal</keyword>
<comment type="caution">
    <text evidence="8">The sequence shown here is derived from an EMBL/GenBank/DDBJ whole genome shotgun (WGS) entry which is preliminary data.</text>
</comment>
<feature type="transmembrane region" description="Helical" evidence="6">
    <location>
        <begin position="6"/>
        <end position="23"/>
    </location>
</feature>
<dbReference type="Proteomes" id="UP000683925">
    <property type="component" value="Unassembled WGS sequence"/>
</dbReference>
<organism evidence="8 9">
    <name type="scientific">Paramecium octaurelia</name>
    <dbReference type="NCBI Taxonomy" id="43137"/>
    <lineage>
        <taxon>Eukaryota</taxon>
        <taxon>Sar</taxon>
        <taxon>Alveolata</taxon>
        <taxon>Ciliophora</taxon>
        <taxon>Intramacronucleata</taxon>
        <taxon>Oligohymenophorea</taxon>
        <taxon>Peniculida</taxon>
        <taxon>Parameciidae</taxon>
        <taxon>Paramecium</taxon>
    </lineage>
</organism>
<keyword evidence="9" id="KW-1185">Reference proteome</keyword>
<feature type="domain" description="J" evidence="7">
    <location>
        <begin position="50"/>
        <end position="113"/>
    </location>
</feature>
<evidence type="ECO:0000259" key="7">
    <source>
        <dbReference type="PROSITE" id="PS50076"/>
    </source>
</evidence>
<keyword evidence="3 6" id="KW-1133">Transmembrane helix</keyword>
<evidence type="ECO:0000313" key="9">
    <source>
        <dbReference type="Proteomes" id="UP000683925"/>
    </source>
</evidence>
<feature type="transmembrane region" description="Helical" evidence="6">
    <location>
        <begin position="253"/>
        <end position="271"/>
    </location>
</feature>
<feature type="transmembrane region" description="Helical" evidence="6">
    <location>
        <begin position="159"/>
        <end position="174"/>
    </location>
</feature>
<gene>
    <name evidence="8" type="ORF">POCTA_138.1.T0030367</name>
</gene>
<dbReference type="CDD" id="cd06257">
    <property type="entry name" value="DnaJ"/>
    <property type="match status" value="1"/>
</dbReference>
<comment type="subcellular location">
    <subcellularLocation>
        <location evidence="5">Endomembrane system</location>
        <topology evidence="5">Single-pass membrane protein</topology>
    </subcellularLocation>
</comment>
<dbReference type="OrthoDB" id="66964at2759"/>
<sequence>MLLSQIGVIFLNVAFLSPILGQFKGSFSKVLYILIGALEIYIYLTCKPVNFYEEYKITRKFDQSELRQAYKRIMLDYHPDRNTQITSEQFNYLKNINEILKSDEARQQYDQFGVVVESNINPLPAITYRIKLTRLLFYMILFLIQLVNTQDHKGQQKQLTILVFVLGYGDFFLIEQPQYFYNSGFFTSLALFEFLNVYRIVVTLIISCILAEIKNKQKIRNYQLRNLNLGTINELVQEHQEFLQTQNSKRQKILNGFLMVALTLYSLTIFVDYQALFLKAVNFIQERRQQDL</sequence>
<dbReference type="InterPro" id="IPR052606">
    <property type="entry name" value="DnaJ_domain_protein"/>
</dbReference>
<evidence type="ECO:0000256" key="1">
    <source>
        <dbReference type="ARBA" id="ARBA00022692"/>
    </source>
</evidence>
<name>A0A8S1RY16_PAROT</name>
<dbReference type="AlphaFoldDB" id="A0A8S1RY16"/>
<dbReference type="EMBL" id="CAJJDP010000001">
    <property type="protein sequence ID" value="CAD8132307.1"/>
    <property type="molecule type" value="Genomic_DNA"/>
</dbReference>
<dbReference type="PANTHER" id="PTHR44653">
    <property type="entry name" value="DNAJ HOMOLOG SUBFAMILY C MEMBER 1"/>
    <property type="match status" value="1"/>
</dbReference>
<feature type="transmembrane region" description="Helical" evidence="6">
    <location>
        <begin position="194"/>
        <end position="213"/>
    </location>
</feature>
<dbReference type="InterPro" id="IPR001623">
    <property type="entry name" value="DnaJ_domain"/>
</dbReference>
<evidence type="ECO:0000256" key="6">
    <source>
        <dbReference type="SAM" id="Phobius"/>
    </source>
</evidence>
<evidence type="ECO:0000256" key="5">
    <source>
        <dbReference type="ARBA" id="ARBA00037847"/>
    </source>
</evidence>
<keyword evidence="4 6" id="KW-0472">Membrane</keyword>
<dbReference type="Pfam" id="PF00226">
    <property type="entry name" value="DnaJ"/>
    <property type="match status" value="1"/>
</dbReference>
<keyword evidence="1 6" id="KW-0812">Transmembrane</keyword>
<accession>A0A8S1RY16</accession>
<dbReference type="PANTHER" id="PTHR44653:SF2">
    <property type="entry name" value="DNAJ HOMOLOG SUBFAMILY C MEMBER 1"/>
    <property type="match status" value="1"/>
</dbReference>
<evidence type="ECO:0000256" key="3">
    <source>
        <dbReference type="ARBA" id="ARBA00022989"/>
    </source>
</evidence>
<reference evidence="8" key="1">
    <citation type="submission" date="2021-01" db="EMBL/GenBank/DDBJ databases">
        <authorList>
            <consortium name="Genoscope - CEA"/>
            <person name="William W."/>
        </authorList>
    </citation>
    <scope>NUCLEOTIDE SEQUENCE</scope>
</reference>
<evidence type="ECO:0000256" key="2">
    <source>
        <dbReference type="ARBA" id="ARBA00022729"/>
    </source>
</evidence>
<protein>
    <recommendedName>
        <fullName evidence="7">J domain-containing protein</fullName>
    </recommendedName>
</protein>
<dbReference type="PROSITE" id="PS50076">
    <property type="entry name" value="DNAJ_2"/>
    <property type="match status" value="1"/>
</dbReference>
<feature type="transmembrane region" description="Helical" evidence="6">
    <location>
        <begin position="30"/>
        <end position="52"/>
    </location>
</feature>
<evidence type="ECO:0000313" key="8">
    <source>
        <dbReference type="EMBL" id="CAD8132307.1"/>
    </source>
</evidence>
<dbReference type="OMA" id="SEQFNYL"/>
<proteinExistence type="predicted"/>
<dbReference type="GO" id="GO:0012505">
    <property type="term" value="C:endomembrane system"/>
    <property type="evidence" value="ECO:0007669"/>
    <property type="project" value="UniProtKB-SubCell"/>
</dbReference>
<evidence type="ECO:0000256" key="4">
    <source>
        <dbReference type="ARBA" id="ARBA00023136"/>
    </source>
</evidence>
<dbReference type="SMART" id="SM00271">
    <property type="entry name" value="DnaJ"/>
    <property type="match status" value="1"/>
</dbReference>